<evidence type="ECO:0000259" key="1">
    <source>
        <dbReference type="Pfam" id="PF05685"/>
    </source>
</evidence>
<dbReference type="EMBL" id="BOPG01000048">
    <property type="protein sequence ID" value="GIJ59767.1"/>
    <property type="molecule type" value="Genomic_DNA"/>
</dbReference>
<proteinExistence type="predicted"/>
<dbReference type="PANTHER" id="PTHR35400">
    <property type="entry name" value="SLR1083 PROTEIN"/>
    <property type="match status" value="1"/>
</dbReference>
<dbReference type="CDD" id="cd06260">
    <property type="entry name" value="DUF820-like"/>
    <property type="match status" value="1"/>
</dbReference>
<dbReference type="Proteomes" id="UP000612585">
    <property type="component" value="Unassembled WGS sequence"/>
</dbReference>
<dbReference type="InterPro" id="IPR012296">
    <property type="entry name" value="Nuclease_put_TT1808"/>
</dbReference>
<organism evidence="2 3">
    <name type="scientific">Virgisporangium aurantiacum</name>
    <dbReference type="NCBI Taxonomy" id="175570"/>
    <lineage>
        <taxon>Bacteria</taxon>
        <taxon>Bacillati</taxon>
        <taxon>Actinomycetota</taxon>
        <taxon>Actinomycetes</taxon>
        <taxon>Micromonosporales</taxon>
        <taxon>Micromonosporaceae</taxon>
        <taxon>Virgisporangium</taxon>
    </lineage>
</organism>
<sequence>MTMTASVPRGTDSWTFEDLHALPEDGKRYELIDGRLLVSPQPAVLHYGVVNRLHELLVLQGPKHLIVGQNGGVLKRARKDTYLVPDILVTPMSALKGPLAVFDPKDAVLVVEVLSPGSRKNDNVTKRHYYGWMGVPHYWIVDPIARQLSVMTLDADNSTYRDVVTVEVGEEWRTEEPFPVTLDPAEFC</sequence>
<keyword evidence="3" id="KW-1185">Reference proteome</keyword>
<dbReference type="AlphaFoldDB" id="A0A8J3ZB93"/>
<name>A0A8J3ZB93_9ACTN</name>
<dbReference type="Pfam" id="PF05685">
    <property type="entry name" value="Uma2"/>
    <property type="match status" value="1"/>
</dbReference>
<dbReference type="InterPro" id="IPR011335">
    <property type="entry name" value="Restrct_endonuc-II-like"/>
</dbReference>
<accession>A0A8J3ZB93</accession>
<comment type="caution">
    <text evidence="2">The sequence shown here is derived from an EMBL/GenBank/DDBJ whole genome shotgun (WGS) entry which is preliminary data.</text>
</comment>
<protein>
    <recommendedName>
        <fullName evidence="1">Putative restriction endonuclease domain-containing protein</fullName>
    </recommendedName>
</protein>
<evidence type="ECO:0000313" key="3">
    <source>
        <dbReference type="Proteomes" id="UP000612585"/>
    </source>
</evidence>
<feature type="domain" description="Putative restriction endonuclease" evidence="1">
    <location>
        <begin position="16"/>
        <end position="181"/>
    </location>
</feature>
<dbReference type="Gene3D" id="3.90.1570.10">
    <property type="entry name" value="tt1808, chain A"/>
    <property type="match status" value="1"/>
</dbReference>
<dbReference type="PANTHER" id="PTHR35400:SF3">
    <property type="entry name" value="SLL1072 PROTEIN"/>
    <property type="match status" value="1"/>
</dbReference>
<evidence type="ECO:0000313" key="2">
    <source>
        <dbReference type="EMBL" id="GIJ59767.1"/>
    </source>
</evidence>
<reference evidence="2" key="1">
    <citation type="submission" date="2021-01" db="EMBL/GenBank/DDBJ databases">
        <title>Whole genome shotgun sequence of Virgisporangium aurantiacum NBRC 16421.</title>
        <authorList>
            <person name="Komaki H."/>
            <person name="Tamura T."/>
        </authorList>
    </citation>
    <scope>NUCLEOTIDE SEQUENCE</scope>
    <source>
        <strain evidence="2">NBRC 16421</strain>
    </source>
</reference>
<dbReference type="InterPro" id="IPR008538">
    <property type="entry name" value="Uma2"/>
</dbReference>
<dbReference type="SUPFAM" id="SSF52980">
    <property type="entry name" value="Restriction endonuclease-like"/>
    <property type="match status" value="1"/>
</dbReference>
<gene>
    <name evidence="2" type="ORF">Vau01_072830</name>
</gene>